<dbReference type="PANTHER" id="PTHR31882">
    <property type="entry name" value="TNFAIP3-INTERACTING PROTEIN COILED COIL FAMILY MEMBER"/>
    <property type="match status" value="1"/>
</dbReference>
<dbReference type="Proteomes" id="UP000230750">
    <property type="component" value="Unassembled WGS sequence"/>
</dbReference>
<feature type="region of interest" description="Disordered" evidence="3">
    <location>
        <begin position="84"/>
        <end position="120"/>
    </location>
</feature>
<name>A0A2G8LAK3_STIJA</name>
<dbReference type="PANTHER" id="PTHR31882:SF11">
    <property type="entry name" value="HDA1 COMPLEX SUBUNIT 2"/>
    <property type="match status" value="1"/>
</dbReference>
<keyword evidence="5" id="KW-1185">Reference proteome</keyword>
<dbReference type="GO" id="GO:0043122">
    <property type="term" value="P:regulation of canonical NF-kappaB signal transduction"/>
    <property type="evidence" value="ECO:0007669"/>
    <property type="project" value="UniProtKB-ARBA"/>
</dbReference>
<dbReference type="AlphaFoldDB" id="A0A2G8LAK3"/>
<proteinExistence type="predicted"/>
<evidence type="ECO:0000256" key="3">
    <source>
        <dbReference type="SAM" id="MobiDB-lite"/>
    </source>
</evidence>
<feature type="compositionally biased region" description="Basic and acidic residues" evidence="3">
    <location>
        <begin position="200"/>
        <end position="229"/>
    </location>
</feature>
<feature type="region of interest" description="Disordered" evidence="3">
    <location>
        <begin position="367"/>
        <end position="447"/>
    </location>
</feature>
<evidence type="ECO:0000256" key="2">
    <source>
        <dbReference type="SAM" id="Coils"/>
    </source>
</evidence>
<protein>
    <submittedName>
        <fullName evidence="4">Uncharacterized protein</fullName>
    </submittedName>
</protein>
<reference evidence="4 5" key="1">
    <citation type="journal article" date="2017" name="PLoS Biol.">
        <title>The sea cucumber genome provides insights into morphological evolution and visceral regeneration.</title>
        <authorList>
            <person name="Zhang X."/>
            <person name="Sun L."/>
            <person name="Yuan J."/>
            <person name="Sun Y."/>
            <person name="Gao Y."/>
            <person name="Zhang L."/>
            <person name="Li S."/>
            <person name="Dai H."/>
            <person name="Hamel J.F."/>
            <person name="Liu C."/>
            <person name="Yu Y."/>
            <person name="Liu S."/>
            <person name="Lin W."/>
            <person name="Guo K."/>
            <person name="Jin S."/>
            <person name="Xu P."/>
            <person name="Storey K.B."/>
            <person name="Huan P."/>
            <person name="Zhang T."/>
            <person name="Zhou Y."/>
            <person name="Zhang J."/>
            <person name="Lin C."/>
            <person name="Li X."/>
            <person name="Xing L."/>
            <person name="Huo D."/>
            <person name="Sun M."/>
            <person name="Wang L."/>
            <person name="Mercier A."/>
            <person name="Li F."/>
            <person name="Yang H."/>
            <person name="Xiang J."/>
        </authorList>
    </citation>
    <scope>NUCLEOTIDE SEQUENCE [LARGE SCALE GENOMIC DNA]</scope>
    <source>
        <strain evidence="4">Shaxun</strain>
        <tissue evidence="4">Muscle</tissue>
    </source>
</reference>
<dbReference type="EMBL" id="MRZV01000147">
    <property type="protein sequence ID" value="PIK57298.1"/>
    <property type="molecule type" value="Genomic_DNA"/>
</dbReference>
<feature type="compositionally biased region" description="Basic and acidic residues" evidence="3">
    <location>
        <begin position="400"/>
        <end position="421"/>
    </location>
</feature>
<evidence type="ECO:0000313" key="5">
    <source>
        <dbReference type="Proteomes" id="UP000230750"/>
    </source>
</evidence>
<gene>
    <name evidence="4" type="ORF">BSL78_05806</name>
</gene>
<organism evidence="4 5">
    <name type="scientific">Stichopus japonicus</name>
    <name type="common">Sea cucumber</name>
    <dbReference type="NCBI Taxonomy" id="307972"/>
    <lineage>
        <taxon>Eukaryota</taxon>
        <taxon>Metazoa</taxon>
        <taxon>Echinodermata</taxon>
        <taxon>Eleutherozoa</taxon>
        <taxon>Echinozoa</taxon>
        <taxon>Holothuroidea</taxon>
        <taxon>Aspidochirotacea</taxon>
        <taxon>Aspidochirotida</taxon>
        <taxon>Stichopodidae</taxon>
        <taxon>Apostichopus</taxon>
    </lineage>
</organism>
<dbReference type="Gene3D" id="1.20.5.990">
    <property type="entry name" value="Nemo cc2-lz domain - 1d5 darpin complex"/>
    <property type="match status" value="1"/>
</dbReference>
<evidence type="ECO:0000313" key="4">
    <source>
        <dbReference type="EMBL" id="PIK57298.1"/>
    </source>
</evidence>
<feature type="region of interest" description="Disordered" evidence="3">
    <location>
        <begin position="197"/>
        <end position="229"/>
    </location>
</feature>
<feature type="coiled-coil region" evidence="2">
    <location>
        <begin position="170"/>
        <end position="197"/>
    </location>
</feature>
<dbReference type="GO" id="GO:0071222">
    <property type="term" value="P:cellular response to lipopolysaccharide"/>
    <property type="evidence" value="ECO:0007669"/>
    <property type="project" value="TreeGrafter"/>
</dbReference>
<dbReference type="GO" id="GO:0005737">
    <property type="term" value="C:cytoplasm"/>
    <property type="evidence" value="ECO:0007669"/>
    <property type="project" value="UniProtKB-ARBA"/>
</dbReference>
<keyword evidence="1 2" id="KW-0175">Coiled coil</keyword>
<accession>A0A2G8LAK3</accession>
<evidence type="ECO:0000256" key="1">
    <source>
        <dbReference type="ARBA" id="ARBA00023054"/>
    </source>
</evidence>
<feature type="compositionally biased region" description="Basic and acidic residues" evidence="3">
    <location>
        <begin position="543"/>
        <end position="569"/>
    </location>
</feature>
<feature type="compositionally biased region" description="Polar residues" evidence="3">
    <location>
        <begin position="424"/>
        <end position="447"/>
    </location>
</feature>
<feature type="compositionally biased region" description="Basic and acidic residues" evidence="3">
    <location>
        <begin position="84"/>
        <end position="114"/>
    </location>
</feature>
<dbReference type="GO" id="GO:0006357">
    <property type="term" value="P:regulation of transcription by RNA polymerase II"/>
    <property type="evidence" value="ECO:0007669"/>
    <property type="project" value="TreeGrafter"/>
</dbReference>
<comment type="caution">
    <text evidence="4">The sequence shown here is derived from an EMBL/GenBank/DDBJ whole genome shotgun (WGS) entry which is preliminary data.</text>
</comment>
<dbReference type="OrthoDB" id="10622884at2759"/>
<sequence length="569" mass="64535">MSTGKDVRTQNIGERTDTNLLLLRGVDSVARVSNNVILIKTTGEERLTCVDDQGKQTQITVANETEVAIGQSSKAAAASIGLDSKQERKVKGPAGKREIKQKAARDSTLDRPDSPKLSLPPEVELLPQASAKHAESNVEIQKLTDALTTLSTGEDISSLSANLKDFLPKILRVDIENKRLKETVAHLEEELAKYKNVKQRLSEPRRKAETDSSQSKKDHELPDGDSSRRQQEELLKMRKQLKKAIDANQAWSNYSNDQLKIHLRQLHANDETVRKLQEKLNSVKAEASSHEQQYKTRIAQLDSDIKEHKDKVEEIQSENNNIMVRNQQLEAEQRKVRKLAKGLIKEKEDLKKETERMKLEIDELTLAEDKRSRHGEAKSNGTTSSTSTNLSHPLRNVESAMDKEDLTEAEKEEFTKSKPDNPDSGVSTGTCSPTDSNEGATRTTDNTTDAIFILQEQVNQFKEDFNRERQDRERAFGEIDKLKKELENTKLLLHQQSEPATKKKSKNVAALFSSKQKKKKEQEGAVLEYMSPDEVAALQRQRATRDQRRTNTYEEEREEGNHVYHEIED</sequence>
<feature type="compositionally biased region" description="Basic and acidic residues" evidence="3">
    <location>
        <begin position="367"/>
        <end position="377"/>
    </location>
</feature>
<feature type="coiled-coil region" evidence="2">
    <location>
        <begin position="465"/>
        <end position="492"/>
    </location>
</feature>
<feature type="compositionally biased region" description="Low complexity" evidence="3">
    <location>
        <begin position="379"/>
        <end position="389"/>
    </location>
</feature>
<feature type="region of interest" description="Disordered" evidence="3">
    <location>
        <begin position="493"/>
        <end position="569"/>
    </location>
</feature>